<dbReference type="InParanoid" id="A0A2G5E6Z7"/>
<dbReference type="GO" id="GO:0005739">
    <property type="term" value="C:mitochondrion"/>
    <property type="evidence" value="ECO:0007669"/>
    <property type="project" value="UniProtKB-SubCell"/>
</dbReference>
<dbReference type="AlphaFoldDB" id="A0A2G5E6Z7"/>
<reference evidence="7 8" key="1">
    <citation type="submission" date="2017-09" db="EMBL/GenBank/DDBJ databases">
        <title>WGS assembly of Aquilegia coerulea Goldsmith.</title>
        <authorList>
            <person name="Hodges S."/>
            <person name="Kramer E."/>
            <person name="Nordborg M."/>
            <person name="Tomkins J."/>
            <person name="Borevitz J."/>
            <person name="Derieg N."/>
            <person name="Yan J."/>
            <person name="Mihaltcheva S."/>
            <person name="Hayes R.D."/>
            <person name="Rokhsar D."/>
        </authorList>
    </citation>
    <scope>NUCLEOTIDE SEQUENCE [LARGE SCALE GENOMIC DNA]</scope>
    <source>
        <strain evidence="8">cv. Goldsmith</strain>
    </source>
</reference>
<evidence type="ECO:0000256" key="2">
    <source>
        <dbReference type="ARBA" id="ARBA00023128"/>
    </source>
</evidence>
<dbReference type="PANTHER" id="PTHR32035:SF3">
    <property type="entry name" value="SMALL RIBOSOMAL SUBUNIT PROTEIN MS38"/>
    <property type="match status" value="1"/>
</dbReference>
<accession>A0A2G5E6Z7</accession>
<dbReference type="STRING" id="218851.A0A2G5E6Z7"/>
<comment type="subcellular location">
    <subcellularLocation>
        <location evidence="1">Mitochondrion</location>
    </subcellularLocation>
</comment>
<protein>
    <recommendedName>
        <fullName evidence="4">Small ribosomal subunit protein mS38</fullName>
    </recommendedName>
</protein>
<dbReference type="InterPro" id="IPR013177">
    <property type="entry name" value="Ribosomal_mS38_C"/>
</dbReference>
<feature type="region of interest" description="Disordered" evidence="5">
    <location>
        <begin position="114"/>
        <end position="139"/>
    </location>
</feature>
<feature type="domain" description="Ribosomal protein mS38 C-terminal" evidence="6">
    <location>
        <begin position="111"/>
        <end position="138"/>
    </location>
</feature>
<sequence>MAVTLHKFLKKPSALRIITSFNNPQSSKLVTPFLIHESHLVESKSDEQKSLNPFWGSSNTEKFSTSQTPFLFYPSFPFGCFLNPVSVNGVNQLDEVEGGNVEVGDDSKKIWADSVKKKRKKKMNKHKLKKLRKRLRRKT</sequence>
<organism evidence="7 8">
    <name type="scientific">Aquilegia coerulea</name>
    <name type="common">Rocky mountain columbine</name>
    <dbReference type="NCBI Taxonomy" id="218851"/>
    <lineage>
        <taxon>Eukaryota</taxon>
        <taxon>Viridiplantae</taxon>
        <taxon>Streptophyta</taxon>
        <taxon>Embryophyta</taxon>
        <taxon>Tracheophyta</taxon>
        <taxon>Spermatophyta</taxon>
        <taxon>Magnoliopsida</taxon>
        <taxon>Ranunculales</taxon>
        <taxon>Ranunculaceae</taxon>
        <taxon>Thalictroideae</taxon>
        <taxon>Aquilegia</taxon>
    </lineage>
</organism>
<keyword evidence="2" id="KW-0496">Mitochondrion</keyword>
<evidence type="ECO:0000256" key="3">
    <source>
        <dbReference type="ARBA" id="ARBA00035647"/>
    </source>
</evidence>
<proteinExistence type="inferred from homology"/>
<evidence type="ECO:0000313" key="8">
    <source>
        <dbReference type="Proteomes" id="UP000230069"/>
    </source>
</evidence>
<dbReference type="FunCoup" id="A0A2G5E6Z7">
    <property type="interactions" value="652"/>
</dbReference>
<dbReference type="Proteomes" id="UP000230069">
    <property type="component" value="Unassembled WGS sequence"/>
</dbReference>
<name>A0A2G5E6Z7_AQUCA</name>
<gene>
    <name evidence="7" type="ORF">AQUCO_01100398v1</name>
</gene>
<comment type="similarity">
    <text evidence="3">Belongs to the mitochondrion-specific ribosomal protein mS38 family.</text>
</comment>
<evidence type="ECO:0000259" key="6">
    <source>
        <dbReference type="SMART" id="SM01155"/>
    </source>
</evidence>
<feature type="compositionally biased region" description="Basic residues" evidence="5">
    <location>
        <begin position="116"/>
        <end position="139"/>
    </location>
</feature>
<evidence type="ECO:0000313" key="7">
    <source>
        <dbReference type="EMBL" id="PIA51516.1"/>
    </source>
</evidence>
<dbReference type="EMBL" id="KZ305028">
    <property type="protein sequence ID" value="PIA51516.1"/>
    <property type="molecule type" value="Genomic_DNA"/>
</dbReference>
<dbReference type="SMART" id="SM01155">
    <property type="entry name" value="DUF1713"/>
    <property type="match status" value="1"/>
</dbReference>
<evidence type="ECO:0000256" key="1">
    <source>
        <dbReference type="ARBA" id="ARBA00004173"/>
    </source>
</evidence>
<evidence type="ECO:0000256" key="4">
    <source>
        <dbReference type="ARBA" id="ARBA00035682"/>
    </source>
</evidence>
<dbReference type="PANTHER" id="PTHR32035">
    <property type="entry name" value="AURORA KINASE A-INTERACTING PROTEIN"/>
    <property type="match status" value="1"/>
</dbReference>
<evidence type="ECO:0000256" key="5">
    <source>
        <dbReference type="SAM" id="MobiDB-lite"/>
    </source>
</evidence>
<keyword evidence="8" id="KW-1185">Reference proteome</keyword>
<dbReference type="OrthoDB" id="1932216at2759"/>
<dbReference type="Pfam" id="PF08213">
    <property type="entry name" value="COX24_C"/>
    <property type="match status" value="1"/>
</dbReference>